<comment type="catalytic activity">
    <reaction evidence="6">
        <text>DNA(n) + a 2'-deoxyribonucleoside 5'-triphosphate = DNA(n+1) + diphosphate</text>
        <dbReference type="Rhea" id="RHEA:22508"/>
        <dbReference type="Rhea" id="RHEA-COMP:17339"/>
        <dbReference type="Rhea" id="RHEA-COMP:17340"/>
        <dbReference type="ChEBI" id="CHEBI:33019"/>
        <dbReference type="ChEBI" id="CHEBI:61560"/>
        <dbReference type="ChEBI" id="CHEBI:173112"/>
        <dbReference type="EC" id="2.7.7.7"/>
    </reaction>
</comment>
<dbReference type="Pfam" id="PF14579">
    <property type="entry name" value="HHH_6"/>
    <property type="match status" value="1"/>
</dbReference>
<dbReference type="Pfam" id="PF07733">
    <property type="entry name" value="DNA_pol3_alpha"/>
    <property type="match status" value="1"/>
</dbReference>
<evidence type="ECO:0000256" key="3">
    <source>
        <dbReference type="ARBA" id="ARBA00022695"/>
    </source>
</evidence>
<dbReference type="InterPro" id="IPR004013">
    <property type="entry name" value="PHP_dom"/>
</dbReference>
<dbReference type="GO" id="GO:0003887">
    <property type="term" value="F:DNA-directed DNA polymerase activity"/>
    <property type="evidence" value="ECO:0007669"/>
    <property type="project" value="UniProtKB-KW"/>
</dbReference>
<dbReference type="SMART" id="SM00481">
    <property type="entry name" value="POLIIIAc"/>
    <property type="match status" value="1"/>
</dbReference>
<dbReference type="Gene3D" id="3.20.20.140">
    <property type="entry name" value="Metal-dependent hydrolases"/>
    <property type="match status" value="2"/>
</dbReference>
<evidence type="ECO:0000256" key="1">
    <source>
        <dbReference type="ARBA" id="ARBA00012417"/>
    </source>
</evidence>
<dbReference type="InterPro" id="IPR040982">
    <property type="entry name" value="DNA_pol3_finger"/>
</dbReference>
<dbReference type="NCBIfam" id="TIGR00594">
    <property type="entry name" value="polc"/>
    <property type="match status" value="1"/>
</dbReference>
<dbReference type="CDD" id="cd04485">
    <property type="entry name" value="DnaE_OBF"/>
    <property type="match status" value="1"/>
</dbReference>
<dbReference type="InterPro" id="IPR029460">
    <property type="entry name" value="DNAPol_HHH"/>
</dbReference>
<gene>
    <name evidence="8" type="ORF">G3M70_05825</name>
</gene>
<proteinExistence type="predicted"/>
<dbReference type="AlphaFoldDB" id="A0A7T0BVX0"/>
<accession>A0A7T0BVX0</accession>
<dbReference type="InterPro" id="IPR004805">
    <property type="entry name" value="DnaE2/DnaE/PolC"/>
</dbReference>
<dbReference type="Pfam" id="PF02811">
    <property type="entry name" value="PHP"/>
    <property type="match status" value="1"/>
</dbReference>
<dbReference type="Pfam" id="PF17657">
    <property type="entry name" value="DNA_pol3_finger"/>
    <property type="match status" value="1"/>
</dbReference>
<dbReference type="InterPro" id="IPR003141">
    <property type="entry name" value="Pol/His_phosphatase_N"/>
</dbReference>
<keyword evidence="4" id="KW-0235">DNA replication</keyword>
<evidence type="ECO:0000256" key="6">
    <source>
        <dbReference type="ARBA" id="ARBA00049244"/>
    </source>
</evidence>
<protein>
    <recommendedName>
        <fullName evidence="1">DNA-directed DNA polymerase</fullName>
        <ecNumber evidence="1">2.7.7.7</ecNumber>
    </recommendedName>
</protein>
<feature type="domain" description="Polymerase/histidinol phosphatase N-terminal" evidence="7">
    <location>
        <begin position="2"/>
        <end position="69"/>
    </location>
</feature>
<keyword evidence="3" id="KW-0548">Nucleotidyltransferase</keyword>
<dbReference type="GO" id="GO:0006260">
    <property type="term" value="P:DNA replication"/>
    <property type="evidence" value="ECO:0007669"/>
    <property type="project" value="UniProtKB-KW"/>
</dbReference>
<evidence type="ECO:0000256" key="5">
    <source>
        <dbReference type="ARBA" id="ARBA00022932"/>
    </source>
</evidence>
<evidence type="ECO:0000256" key="2">
    <source>
        <dbReference type="ARBA" id="ARBA00022679"/>
    </source>
</evidence>
<dbReference type="InterPro" id="IPR041931">
    <property type="entry name" value="DNA_pol3_alpha_thumb_dom"/>
</dbReference>
<dbReference type="GO" id="GO:0008408">
    <property type="term" value="F:3'-5' exonuclease activity"/>
    <property type="evidence" value="ECO:0007669"/>
    <property type="project" value="InterPro"/>
</dbReference>
<dbReference type="InterPro" id="IPR016195">
    <property type="entry name" value="Pol/histidinol_Pase-like"/>
</dbReference>
<dbReference type="Gene3D" id="1.10.150.870">
    <property type="match status" value="1"/>
</dbReference>
<keyword evidence="2" id="KW-0808">Transferase</keyword>
<dbReference type="EMBL" id="CP048685">
    <property type="protein sequence ID" value="QPJ61432.1"/>
    <property type="molecule type" value="Genomic_DNA"/>
</dbReference>
<dbReference type="EC" id="2.7.7.7" evidence="1"/>
<dbReference type="Gene3D" id="1.10.10.1600">
    <property type="entry name" value="Bacterial DNA polymerase III alpha subunit, thumb domain"/>
    <property type="match status" value="1"/>
</dbReference>
<evidence type="ECO:0000313" key="9">
    <source>
        <dbReference type="Proteomes" id="UP000594688"/>
    </source>
</evidence>
<dbReference type="SUPFAM" id="SSF89550">
    <property type="entry name" value="PHP domain-like"/>
    <property type="match status" value="1"/>
</dbReference>
<evidence type="ECO:0000256" key="4">
    <source>
        <dbReference type="ARBA" id="ARBA00022705"/>
    </source>
</evidence>
<dbReference type="CDD" id="cd07431">
    <property type="entry name" value="PHP_PolIIIA"/>
    <property type="match status" value="1"/>
</dbReference>
<reference evidence="8 9" key="1">
    <citation type="submission" date="2020-02" db="EMBL/GenBank/DDBJ databases">
        <title>Genomic and physiological characterization of two novel Nitrospinaceae genera.</title>
        <authorList>
            <person name="Mueller A.J."/>
            <person name="Jung M.-Y."/>
            <person name="Strachan C.R."/>
            <person name="Herbold C.W."/>
            <person name="Kirkegaard R.H."/>
            <person name="Daims H."/>
        </authorList>
    </citation>
    <scope>NUCLEOTIDE SEQUENCE [LARGE SCALE GENOMIC DNA]</scope>
    <source>
        <strain evidence="8">EB</strain>
    </source>
</reference>
<dbReference type="PANTHER" id="PTHR32294">
    <property type="entry name" value="DNA POLYMERASE III SUBUNIT ALPHA"/>
    <property type="match status" value="1"/>
</dbReference>
<evidence type="ECO:0000313" key="8">
    <source>
        <dbReference type="EMBL" id="QPJ61432.1"/>
    </source>
</evidence>
<dbReference type="Proteomes" id="UP000594688">
    <property type="component" value="Chromosome"/>
</dbReference>
<dbReference type="KEGG" id="nli:G3M70_05825"/>
<keyword evidence="5" id="KW-0239">DNA-directed DNA polymerase</keyword>
<sequence>MIHLNVHSYFSLLRGVPGVEPLVEAAHRLKFDTLALTDTNATYGAVAFQKAAQAAGIRPIFGAEVDDPATGEHAVLLARTLEGFGEVCRVVTERNLKANFSLPQRLQNCNDQVIIMTPHLGIVESVACTRGAANLGIEHPLFGSVTDEIARWEFSRKHGIPLLASNRVHFLEPQDFQTHRLLTAIRLNRHIDAVPHEQMVHPQSWLMSNREMRKRYWGCPQAIRNTLNIAEQCDVTLPIGQLQHPPFSLSGDETHIGRLRSLAETGVKRFYEPVTQRVRERLDYELSIIGKMGFASYFLLVEDIVREAHARGIPTVGRGSAANSLVCRVLSITEVDPIENNLYFERFLHEQREDFPDIDIDFPWNRRDEMIQYVFDKYGEDHVALISTHTHLRGRSTLREVAKAMGAGPKIEDLTSKLPYSASVSNLEAIRDEVPECSNLPLGDEPYKSVIEASQKIEGIPRHISIHCGGLIVSPEPITNLIPLQKTPKGFAVTQYDMYPVEDMGLLKIDLLAQRGLAVEVDAVQAIKDHYGIELDFAVTDPIADEQTRTLVREGRTMGCFYIESPGMQNLLKKLKVDTFEKLTAASSIIRPGVAESGMMQAYVKRNNGKEPVIHLHPKLEEVLAETYGIMIYQEDVIKVAHAIAGMSLGEAEGLRKCMSKKRDWERMETYRNRFLEGARENGIEEDVRNEIWRQIESFAGYSFCKAHSASFALVSYRAAYLKTHYPAEFMAAVLTNEGGFYDACAYTEEARRLDIEILPPHINHSRYEFFAERRDAIRVGLMQVRSLSGNGIDRILEERLCGEFKSLHDFLERIKPDQPEIESLIHCGALEGLGHSRPAMFSDILSWYRKGRNTGGGDQAALDLEETCSTCLTPERSESDNIVADIETLSLSPSSHPLALFGLGENEWPKGVTQAKNLGRHRRKHITMLGMLITYKRTRTGKGELMKFITLEDPTGTFEVTLFPKTYQRFGHLLNSKGPFLVKGQIEEDNGARTVTAMWLGQYNREMTFQKTGLTHH</sequence>
<dbReference type="InterPro" id="IPR011708">
    <property type="entry name" value="DNA_pol3_alpha_NTPase_dom"/>
</dbReference>
<organism evidence="8 9">
    <name type="scientific">Candidatus Nitronauta litoralis</name>
    <dbReference type="NCBI Taxonomy" id="2705533"/>
    <lineage>
        <taxon>Bacteria</taxon>
        <taxon>Pseudomonadati</taxon>
        <taxon>Nitrospinota/Tectimicrobiota group</taxon>
        <taxon>Nitrospinota</taxon>
        <taxon>Nitrospinia</taxon>
        <taxon>Nitrospinales</taxon>
        <taxon>Nitrospinaceae</taxon>
        <taxon>Candidatus Nitronauta</taxon>
    </lineage>
</organism>
<name>A0A7T0BVX0_9BACT</name>
<evidence type="ECO:0000259" key="7">
    <source>
        <dbReference type="SMART" id="SM00481"/>
    </source>
</evidence>